<name>A0AAW4HTE8_BACTU</name>
<gene>
    <name evidence="4" type="ORF">FME64_15360</name>
</gene>
<evidence type="ECO:0000313" key="5">
    <source>
        <dbReference type="Proteomes" id="UP000775627"/>
    </source>
</evidence>
<reference evidence="4" key="2">
    <citation type="journal article" date="2021" name="J. Invertebr. Pathol.">
        <title>Molecular characterization of a Bacillus thuringiensis strain from Argentina, toxic against Lepidoptera and Coleoptera, based on its whole-genome and Cry protein analysis.</title>
        <authorList>
            <person name="Nicolas Lazarte J."/>
            <person name="Pia Valacco M."/>
            <person name="Moreno S."/>
            <person name="Salerno G.L."/>
            <person name="Beron C.M."/>
        </authorList>
    </citation>
    <scope>NUCLEOTIDE SEQUENCE</scope>
    <source>
        <strain evidence="4">FCC7</strain>
    </source>
</reference>
<organism evidence="4 5">
    <name type="scientific">Bacillus thuringiensis</name>
    <dbReference type="NCBI Taxonomy" id="1428"/>
    <lineage>
        <taxon>Bacteria</taxon>
        <taxon>Bacillati</taxon>
        <taxon>Bacillota</taxon>
        <taxon>Bacilli</taxon>
        <taxon>Bacillales</taxon>
        <taxon>Bacillaceae</taxon>
        <taxon>Bacillus</taxon>
        <taxon>Bacillus cereus group</taxon>
    </lineage>
</organism>
<dbReference type="GO" id="GO:0016020">
    <property type="term" value="C:membrane"/>
    <property type="evidence" value="ECO:0007669"/>
    <property type="project" value="UniProtKB-SubCell"/>
</dbReference>
<feature type="domain" description="Beta-lactamase-related" evidence="3">
    <location>
        <begin position="57"/>
        <end position="378"/>
    </location>
</feature>
<comment type="subcellular location">
    <subcellularLocation>
        <location evidence="1">Membrane</location>
    </subcellularLocation>
</comment>
<dbReference type="PANTHER" id="PTHR46825">
    <property type="entry name" value="D-ALANYL-D-ALANINE-CARBOXYPEPTIDASE/ENDOPEPTIDASE AMPH"/>
    <property type="match status" value="1"/>
</dbReference>
<sequence>MENKQFGVLAATLVLTMILPKGAIASSSSKALIVASQEVASKELEKIAVENAALLTKSYETTSVQYALIDNGKLILSGQTGKNDIEGKQPLTKDTLYGIGSTSKVYTAAAVMKLVDEGKVDLDAPVVRYIPEFKMKDKRYKRITPRMLLNHSSGLQGMTFNNAFLFKDNDTYAHDMLLRQLSSQNLKADPGAFSVYCNDGFTLAEILVEKVSGMSFTKFLHEKFTKPLKLEHTQTPQDKWGDEKRAGLYSPKYQGQLPIEMVNVIGTGGISSTAEDVVRFSQLFMGQGKEILSNKAIKEMEQEEYKKGMWPGDGDNVFNYGLGWDSVKLYPFDRYGIKALSKGGDIVLQHASLVVLPEQKMAAAVLSSGGSSITNQLLAKKLLLATLKEKGTIKDIKPDKSFGKPIKAKVHQDVVKKAGFYGNSYSHFKIEITKKGELFLPTKPEEKYVYTADGSFINEKGTSKLNFVTEKNGKVYLRESTYELSPGLGQNVLTHYLAQKLENNVLQKKTAAAWAKRESSKFYLVNEKFNSMNYLGQLIPLNTQIMLKDGYWDGQKITGPNTATHQIQLPVMNGRDTKEAHFYIEDGNEYMEMASFLYISESNVKSLDAGQLSKVTLQANGHAKWFTIPQEAAGKTMTVELLSGNSSFAVYDEKGGCVNFTVVSGNNKVKLPENGTIVFAGAPKSEFSIVLN</sequence>
<reference evidence="4" key="1">
    <citation type="submission" date="2019-07" db="EMBL/GenBank/DDBJ databases">
        <authorList>
            <person name="Lazarte J.N."/>
            <person name="Poliero A."/>
            <person name="Beron C."/>
        </authorList>
    </citation>
    <scope>NUCLEOTIDE SEQUENCE</scope>
    <source>
        <strain evidence="4">FCC7</strain>
    </source>
</reference>
<proteinExistence type="predicted"/>
<dbReference type="AlphaFoldDB" id="A0AAW4HTE8"/>
<dbReference type="InterPro" id="IPR050491">
    <property type="entry name" value="AmpC-like"/>
</dbReference>
<dbReference type="RefSeq" id="WP_206904944.1">
    <property type="nucleotide sequence ID" value="NZ_JAWUAH010000013.1"/>
</dbReference>
<evidence type="ECO:0000256" key="1">
    <source>
        <dbReference type="ARBA" id="ARBA00004370"/>
    </source>
</evidence>
<dbReference type="Proteomes" id="UP000775627">
    <property type="component" value="Unassembled WGS sequence"/>
</dbReference>
<dbReference type="Gene3D" id="3.40.710.10">
    <property type="entry name" value="DD-peptidase/beta-lactamase superfamily"/>
    <property type="match status" value="1"/>
</dbReference>
<dbReference type="EMBL" id="VIXF01000002">
    <property type="protein sequence ID" value="MBN9898767.1"/>
    <property type="molecule type" value="Genomic_DNA"/>
</dbReference>
<dbReference type="InterPro" id="IPR001466">
    <property type="entry name" value="Beta-lactam-related"/>
</dbReference>
<evidence type="ECO:0000256" key="2">
    <source>
        <dbReference type="ARBA" id="ARBA00023136"/>
    </source>
</evidence>
<dbReference type="SUPFAM" id="SSF56601">
    <property type="entry name" value="beta-lactamase/transpeptidase-like"/>
    <property type="match status" value="1"/>
</dbReference>
<keyword evidence="2" id="KW-0472">Membrane</keyword>
<dbReference type="InterPro" id="IPR012338">
    <property type="entry name" value="Beta-lactam/transpept-like"/>
</dbReference>
<dbReference type="Pfam" id="PF00144">
    <property type="entry name" value="Beta-lactamase"/>
    <property type="match status" value="1"/>
</dbReference>
<dbReference type="PANTHER" id="PTHR46825:SF11">
    <property type="entry name" value="PENICILLIN-BINDING PROTEIN 4"/>
    <property type="match status" value="1"/>
</dbReference>
<evidence type="ECO:0000313" key="4">
    <source>
        <dbReference type="EMBL" id="MBN9898767.1"/>
    </source>
</evidence>
<evidence type="ECO:0000259" key="3">
    <source>
        <dbReference type="Pfam" id="PF00144"/>
    </source>
</evidence>
<accession>A0AAW4HTE8</accession>
<protein>
    <submittedName>
        <fullName evidence="4">Beta-lactamase family protein</fullName>
    </submittedName>
</protein>
<comment type="caution">
    <text evidence="4">The sequence shown here is derived from an EMBL/GenBank/DDBJ whole genome shotgun (WGS) entry which is preliminary data.</text>
</comment>